<comment type="caution">
    <text evidence="3">The sequence shown here is derived from an EMBL/GenBank/DDBJ whole genome shotgun (WGS) entry which is preliminary data.</text>
</comment>
<organism evidence="3 4">
    <name type="scientific">Anguilla anguilla</name>
    <name type="common">European freshwater eel</name>
    <name type="synonym">Muraena anguilla</name>
    <dbReference type="NCBI Taxonomy" id="7936"/>
    <lineage>
        <taxon>Eukaryota</taxon>
        <taxon>Metazoa</taxon>
        <taxon>Chordata</taxon>
        <taxon>Craniata</taxon>
        <taxon>Vertebrata</taxon>
        <taxon>Euteleostomi</taxon>
        <taxon>Actinopterygii</taxon>
        <taxon>Neopterygii</taxon>
        <taxon>Teleostei</taxon>
        <taxon>Anguilliformes</taxon>
        <taxon>Anguillidae</taxon>
        <taxon>Anguilla</taxon>
    </lineage>
</organism>
<dbReference type="PANTHER" id="PTHR11861">
    <property type="entry name" value="MELANOCYTE PROTEIN PMEL 17-RELATED"/>
    <property type="match status" value="1"/>
</dbReference>
<evidence type="ECO:0000313" key="3">
    <source>
        <dbReference type="EMBL" id="KAG5838001.1"/>
    </source>
</evidence>
<feature type="region of interest" description="Disordered" evidence="1">
    <location>
        <begin position="34"/>
        <end position="91"/>
    </location>
</feature>
<dbReference type="Proteomes" id="UP001044222">
    <property type="component" value="Chromosome 12"/>
</dbReference>
<gene>
    <name evidence="3" type="ORF">ANANG_G00219140</name>
</gene>
<dbReference type="Pfam" id="PF20433">
    <property type="entry name" value="PKAT_KLD"/>
    <property type="match status" value="1"/>
</dbReference>
<dbReference type="PANTHER" id="PTHR11861:SF1">
    <property type="entry name" value="MELANOCYTE PROTEIN PMEL"/>
    <property type="match status" value="1"/>
</dbReference>
<feature type="domain" description="PKAT KLD" evidence="2">
    <location>
        <begin position="210"/>
        <end position="259"/>
    </location>
</feature>
<feature type="compositionally biased region" description="Low complexity" evidence="1">
    <location>
        <begin position="34"/>
        <end position="47"/>
    </location>
</feature>
<feature type="compositionally biased region" description="Low complexity" evidence="1">
    <location>
        <begin position="73"/>
        <end position="87"/>
    </location>
</feature>
<name>A0A9D3RPW6_ANGAN</name>
<dbReference type="AlphaFoldDB" id="A0A9D3RPW6"/>
<evidence type="ECO:0000256" key="1">
    <source>
        <dbReference type="SAM" id="MobiDB-lite"/>
    </source>
</evidence>
<dbReference type="GO" id="GO:0032438">
    <property type="term" value="P:melanosome organization"/>
    <property type="evidence" value="ECO:0007669"/>
    <property type="project" value="TreeGrafter"/>
</dbReference>
<dbReference type="EMBL" id="JAFIRN010000012">
    <property type="protein sequence ID" value="KAG5838001.1"/>
    <property type="molecule type" value="Genomic_DNA"/>
</dbReference>
<evidence type="ECO:0000313" key="4">
    <source>
        <dbReference type="Proteomes" id="UP001044222"/>
    </source>
</evidence>
<dbReference type="GO" id="GO:0005886">
    <property type="term" value="C:plasma membrane"/>
    <property type="evidence" value="ECO:0007669"/>
    <property type="project" value="TreeGrafter"/>
</dbReference>
<feature type="non-terminal residue" evidence="3">
    <location>
        <position position="281"/>
    </location>
</feature>
<dbReference type="GO" id="GO:0042470">
    <property type="term" value="C:melanosome"/>
    <property type="evidence" value="ECO:0007669"/>
    <property type="project" value="TreeGrafter"/>
</dbReference>
<dbReference type="InterPro" id="IPR046846">
    <property type="entry name" value="PKAT_KLD"/>
</dbReference>
<proteinExistence type="predicted"/>
<evidence type="ECO:0000259" key="2">
    <source>
        <dbReference type="Pfam" id="PF20433"/>
    </source>
</evidence>
<protein>
    <recommendedName>
        <fullName evidence="2">PKAT KLD domain-containing protein</fullName>
    </recommendedName>
</protein>
<feature type="non-terminal residue" evidence="3">
    <location>
        <position position="1"/>
    </location>
</feature>
<dbReference type="InterPro" id="IPR045219">
    <property type="entry name" value="PKAT"/>
</dbReference>
<sequence>ELTVTHTYTSAGSYQPRLVLQAAIPKPGCATPANVPTAANPTPAPVTSVPLGPPVGRSTTDGRIETSEAPVMGSTPGAASAATPTGGQASLSPVATEAKTANRAKAANRAKTSNGAVLGAVGAAGEAALAVEMEMKGDRAKMGAQASVVMARRQAPAGPTDADCVIYRYGSFSANLNIVPGIENVEIVQMDNVIIEAEVQQNAVDLTIICQGSLPTQVCTVVLDTDCIVPVHTTCNSVMPTAECQMVLRQFFNDSGVFCINVSVSDDVSLAVTSARVSVTM</sequence>
<keyword evidence="4" id="KW-1185">Reference proteome</keyword>
<accession>A0A9D3RPW6</accession>
<reference evidence="3" key="1">
    <citation type="submission" date="2021-01" db="EMBL/GenBank/DDBJ databases">
        <title>A chromosome-scale assembly of European eel, Anguilla anguilla.</title>
        <authorList>
            <person name="Henkel C."/>
            <person name="Jong-Raadsen S.A."/>
            <person name="Dufour S."/>
            <person name="Weltzien F.-A."/>
            <person name="Palstra A.P."/>
            <person name="Pelster B."/>
            <person name="Spaink H.P."/>
            <person name="Van Den Thillart G.E."/>
            <person name="Jansen H."/>
            <person name="Zahm M."/>
            <person name="Klopp C."/>
            <person name="Cedric C."/>
            <person name="Louis A."/>
            <person name="Berthelot C."/>
            <person name="Parey E."/>
            <person name="Roest Crollius H."/>
            <person name="Montfort J."/>
            <person name="Robinson-Rechavi M."/>
            <person name="Bucao C."/>
            <person name="Bouchez O."/>
            <person name="Gislard M."/>
            <person name="Lluch J."/>
            <person name="Milhes M."/>
            <person name="Lampietro C."/>
            <person name="Lopez Roques C."/>
            <person name="Donnadieu C."/>
            <person name="Braasch I."/>
            <person name="Desvignes T."/>
            <person name="Postlethwait J."/>
            <person name="Bobe J."/>
            <person name="Guiguen Y."/>
            <person name="Dirks R."/>
        </authorList>
    </citation>
    <scope>NUCLEOTIDE SEQUENCE</scope>
    <source>
        <strain evidence="3">Tag_6206</strain>
        <tissue evidence="3">Liver</tissue>
    </source>
</reference>